<dbReference type="AlphaFoldDB" id="A0A6A6CPG8"/>
<feature type="region of interest" description="Disordered" evidence="1">
    <location>
        <begin position="55"/>
        <end position="99"/>
    </location>
</feature>
<gene>
    <name evidence="2" type="ORF">M409DRAFT_52935</name>
</gene>
<evidence type="ECO:0000313" key="3">
    <source>
        <dbReference type="Proteomes" id="UP000799537"/>
    </source>
</evidence>
<dbReference type="EMBL" id="ML993589">
    <property type="protein sequence ID" value="KAF2168951.1"/>
    <property type="molecule type" value="Genomic_DNA"/>
</dbReference>
<accession>A0A6A6CPG8</accession>
<sequence length="178" mass="19128">MLLLAARCLNTTQRKQCCWLVATLDWSRFDTQCPAATMQCGNASRIDETLCLSVSASDSSPSSEPPKSCVLEQAGKKDRASHSWASTPKNIIPAKKPNQTHANFTGFTINALPLAFPHASETPAPKEQAKQGQCRHGLGTATWHTEMSRRRPTQHDATAHALAACITTTIEASPSASG</sequence>
<dbReference type="RefSeq" id="XP_033669840.1">
    <property type="nucleotide sequence ID" value="XM_033812218.1"/>
</dbReference>
<proteinExistence type="predicted"/>
<feature type="compositionally biased region" description="Low complexity" evidence="1">
    <location>
        <begin position="55"/>
        <end position="68"/>
    </location>
</feature>
<evidence type="ECO:0000256" key="1">
    <source>
        <dbReference type="SAM" id="MobiDB-lite"/>
    </source>
</evidence>
<reference evidence="2" key="1">
    <citation type="journal article" date="2020" name="Stud. Mycol.">
        <title>101 Dothideomycetes genomes: a test case for predicting lifestyles and emergence of pathogens.</title>
        <authorList>
            <person name="Haridas S."/>
            <person name="Albert R."/>
            <person name="Binder M."/>
            <person name="Bloem J."/>
            <person name="Labutti K."/>
            <person name="Salamov A."/>
            <person name="Andreopoulos B."/>
            <person name="Baker S."/>
            <person name="Barry K."/>
            <person name="Bills G."/>
            <person name="Bluhm B."/>
            <person name="Cannon C."/>
            <person name="Castanera R."/>
            <person name="Culley D."/>
            <person name="Daum C."/>
            <person name="Ezra D."/>
            <person name="Gonzalez J."/>
            <person name="Henrissat B."/>
            <person name="Kuo A."/>
            <person name="Liang C."/>
            <person name="Lipzen A."/>
            <person name="Lutzoni F."/>
            <person name="Magnuson J."/>
            <person name="Mondo S."/>
            <person name="Nolan M."/>
            <person name="Ohm R."/>
            <person name="Pangilinan J."/>
            <person name="Park H.-J."/>
            <person name="Ramirez L."/>
            <person name="Alfaro M."/>
            <person name="Sun H."/>
            <person name="Tritt A."/>
            <person name="Yoshinaga Y."/>
            <person name="Zwiers L.-H."/>
            <person name="Turgeon B."/>
            <person name="Goodwin S."/>
            <person name="Spatafora J."/>
            <person name="Crous P."/>
            <person name="Grigoriev I."/>
        </authorList>
    </citation>
    <scope>NUCLEOTIDE SEQUENCE</scope>
    <source>
        <strain evidence="2">ATCC 36951</strain>
    </source>
</reference>
<keyword evidence="3" id="KW-1185">Reference proteome</keyword>
<dbReference type="Proteomes" id="UP000799537">
    <property type="component" value="Unassembled WGS sequence"/>
</dbReference>
<name>A0A6A6CPG8_ZASCE</name>
<protein>
    <submittedName>
        <fullName evidence="2">Uncharacterized protein</fullName>
    </submittedName>
</protein>
<evidence type="ECO:0000313" key="2">
    <source>
        <dbReference type="EMBL" id="KAF2168951.1"/>
    </source>
</evidence>
<dbReference type="GeneID" id="54565490"/>
<organism evidence="2 3">
    <name type="scientific">Zasmidium cellare ATCC 36951</name>
    <dbReference type="NCBI Taxonomy" id="1080233"/>
    <lineage>
        <taxon>Eukaryota</taxon>
        <taxon>Fungi</taxon>
        <taxon>Dikarya</taxon>
        <taxon>Ascomycota</taxon>
        <taxon>Pezizomycotina</taxon>
        <taxon>Dothideomycetes</taxon>
        <taxon>Dothideomycetidae</taxon>
        <taxon>Mycosphaerellales</taxon>
        <taxon>Mycosphaerellaceae</taxon>
        <taxon>Zasmidium</taxon>
    </lineage>
</organism>